<evidence type="ECO:0000256" key="2">
    <source>
        <dbReference type="SAM" id="SignalP"/>
    </source>
</evidence>
<organism evidence="3 4">
    <name type="scientific">Aspergillus clavatus (strain ATCC 1007 / CBS 513.65 / DSM 816 / NCTC 3887 / NRRL 1 / QM 1276 / 107)</name>
    <dbReference type="NCBI Taxonomy" id="344612"/>
    <lineage>
        <taxon>Eukaryota</taxon>
        <taxon>Fungi</taxon>
        <taxon>Dikarya</taxon>
        <taxon>Ascomycota</taxon>
        <taxon>Pezizomycotina</taxon>
        <taxon>Eurotiomycetes</taxon>
        <taxon>Eurotiomycetidae</taxon>
        <taxon>Eurotiales</taxon>
        <taxon>Aspergillaceae</taxon>
        <taxon>Aspergillus</taxon>
        <taxon>Aspergillus subgen. Fumigati</taxon>
    </lineage>
</organism>
<protein>
    <recommendedName>
        <fullName evidence="5">Hydrophobin</fullName>
    </recommendedName>
</protein>
<proteinExistence type="predicted"/>
<name>A1C510_ASPCL</name>
<gene>
    <name evidence="3" type="ORF">ACLA_001890</name>
</gene>
<dbReference type="STRING" id="344612.A1C510"/>
<evidence type="ECO:0008006" key="5">
    <source>
        <dbReference type="Google" id="ProtNLM"/>
    </source>
</evidence>
<feature type="signal peptide" evidence="2">
    <location>
        <begin position="1"/>
        <end position="21"/>
    </location>
</feature>
<dbReference type="VEuPathDB" id="FungiDB:ACLA_001890"/>
<dbReference type="OrthoDB" id="4292214at2759"/>
<keyword evidence="4" id="KW-1185">Reference proteome</keyword>
<dbReference type="OMA" id="YEAYTCP"/>
<evidence type="ECO:0000313" key="3">
    <source>
        <dbReference type="EMBL" id="EAW14778.1"/>
    </source>
</evidence>
<reference evidence="3 4" key="1">
    <citation type="journal article" date="2008" name="PLoS Genet.">
        <title>Genomic islands in the pathogenic filamentous fungus Aspergillus fumigatus.</title>
        <authorList>
            <person name="Fedorova N.D."/>
            <person name="Khaldi N."/>
            <person name="Joardar V.S."/>
            <person name="Maiti R."/>
            <person name="Amedeo P."/>
            <person name="Anderson M.J."/>
            <person name="Crabtree J."/>
            <person name="Silva J.C."/>
            <person name="Badger J.H."/>
            <person name="Albarraq A."/>
            <person name="Angiuoli S."/>
            <person name="Bussey H."/>
            <person name="Bowyer P."/>
            <person name="Cotty P.J."/>
            <person name="Dyer P.S."/>
            <person name="Egan A."/>
            <person name="Galens K."/>
            <person name="Fraser-Liggett C.M."/>
            <person name="Haas B.J."/>
            <person name="Inman J.M."/>
            <person name="Kent R."/>
            <person name="Lemieux S."/>
            <person name="Malavazi I."/>
            <person name="Orvis J."/>
            <person name="Roemer T."/>
            <person name="Ronning C.M."/>
            <person name="Sundaram J.P."/>
            <person name="Sutton G."/>
            <person name="Turner G."/>
            <person name="Venter J.C."/>
            <person name="White O.R."/>
            <person name="Whitty B.R."/>
            <person name="Youngman P."/>
            <person name="Wolfe K.H."/>
            <person name="Goldman G.H."/>
            <person name="Wortman J.R."/>
            <person name="Jiang B."/>
            <person name="Denning D.W."/>
            <person name="Nierman W.C."/>
        </authorList>
    </citation>
    <scope>NUCLEOTIDE SEQUENCE [LARGE SCALE GENOMIC DNA]</scope>
    <source>
        <strain evidence="4">ATCC 1007 / CBS 513.65 / DSM 816 / NCTC 3887 / NRRL 1</strain>
    </source>
</reference>
<dbReference type="EMBL" id="DS027004">
    <property type="protein sequence ID" value="EAW14778.1"/>
    <property type="molecule type" value="Genomic_DNA"/>
</dbReference>
<sequence length="182" mass="18476">MHTLALLSLLTTTLTVTLTHAIPLANTGPSSTPSSSAALATPTLTGPNICPGKRSKQCCTSLSQLQTSLLDPVGNVIPLLSGMQLTSLIGLSCRTMSDEHTKTDCADALMCCDAAGEVGASNILQTKCEEFDLAKAKEIAAVERAQGQPSSAARMFGASSSSVVLGSGSGSGPAATPTPTRR</sequence>
<dbReference type="Proteomes" id="UP000006701">
    <property type="component" value="Unassembled WGS sequence"/>
</dbReference>
<dbReference type="RefSeq" id="XP_001276204.1">
    <property type="nucleotide sequence ID" value="XM_001276203.1"/>
</dbReference>
<evidence type="ECO:0000313" key="4">
    <source>
        <dbReference type="Proteomes" id="UP000006701"/>
    </source>
</evidence>
<accession>A1C510</accession>
<dbReference type="AlphaFoldDB" id="A1C510"/>
<dbReference type="KEGG" id="act:ACLA_001890"/>
<dbReference type="eggNOG" id="ENOG502RNW0">
    <property type="taxonomic scope" value="Eukaryota"/>
</dbReference>
<keyword evidence="2" id="KW-0732">Signal</keyword>
<dbReference type="GeneID" id="4708640"/>
<feature type="region of interest" description="Disordered" evidence="1">
    <location>
        <begin position="161"/>
        <end position="182"/>
    </location>
</feature>
<feature type="chain" id="PRO_5002632790" description="Hydrophobin" evidence="2">
    <location>
        <begin position="22"/>
        <end position="182"/>
    </location>
</feature>
<evidence type="ECO:0000256" key="1">
    <source>
        <dbReference type="SAM" id="MobiDB-lite"/>
    </source>
</evidence>
<dbReference type="HOGENOM" id="CLU_1402804_0_0_1"/>